<dbReference type="Gene3D" id="1.10.10.10">
    <property type="entry name" value="Winged helix-like DNA-binding domain superfamily/Winged helix DNA-binding domain"/>
    <property type="match status" value="1"/>
</dbReference>
<dbReference type="Proteomes" id="UP001380290">
    <property type="component" value="Unassembled WGS sequence"/>
</dbReference>
<keyword evidence="2" id="KW-0805">Transcription regulation</keyword>
<dbReference type="Pfam" id="PF00126">
    <property type="entry name" value="HTH_1"/>
    <property type="match status" value="1"/>
</dbReference>
<dbReference type="Pfam" id="PF03466">
    <property type="entry name" value="LysR_substrate"/>
    <property type="match status" value="1"/>
</dbReference>
<reference evidence="6 7" key="1">
    <citation type="submission" date="2024-02" db="EMBL/GenBank/DDBJ databases">
        <title>Identification of pathogenicity and growth-promoting function of Pseudomonas putida variant.</title>
        <authorList>
            <person name="Sun J."/>
        </authorList>
    </citation>
    <scope>NUCLEOTIDE SEQUENCE [LARGE SCALE GENOMIC DNA]</scope>
    <source>
        <strain evidence="6 7">A03</strain>
    </source>
</reference>
<keyword evidence="4" id="KW-0804">Transcription</keyword>
<dbReference type="PRINTS" id="PR00039">
    <property type="entry name" value="HTHLYSR"/>
</dbReference>
<dbReference type="EMBL" id="JBBHLC010000019">
    <property type="protein sequence ID" value="MEJ5863467.1"/>
    <property type="molecule type" value="Genomic_DNA"/>
</dbReference>
<protein>
    <submittedName>
        <fullName evidence="6">LysR family transcriptional regulator</fullName>
    </submittedName>
</protein>
<evidence type="ECO:0000256" key="4">
    <source>
        <dbReference type="ARBA" id="ARBA00023163"/>
    </source>
</evidence>
<dbReference type="PANTHER" id="PTHR30126">
    <property type="entry name" value="HTH-TYPE TRANSCRIPTIONAL REGULATOR"/>
    <property type="match status" value="1"/>
</dbReference>
<gene>
    <name evidence="6" type="ORF">V7S98_09550</name>
</gene>
<name>A0ABU8QS22_9PSED</name>
<accession>A0ABU8QS22</accession>
<keyword evidence="3" id="KW-0238">DNA-binding</keyword>
<evidence type="ECO:0000313" key="6">
    <source>
        <dbReference type="EMBL" id="MEJ5863467.1"/>
    </source>
</evidence>
<evidence type="ECO:0000256" key="3">
    <source>
        <dbReference type="ARBA" id="ARBA00023125"/>
    </source>
</evidence>
<evidence type="ECO:0000259" key="5">
    <source>
        <dbReference type="PROSITE" id="PS50931"/>
    </source>
</evidence>
<dbReference type="PANTHER" id="PTHR30126:SF91">
    <property type="entry name" value="LYSR FAMILY TRANSCRIPTIONAL REGULATOR"/>
    <property type="match status" value="1"/>
</dbReference>
<dbReference type="RefSeq" id="WP_186537340.1">
    <property type="nucleotide sequence ID" value="NZ_JABWRF020000004.1"/>
</dbReference>
<comment type="similarity">
    <text evidence="1">Belongs to the LysR transcriptional regulatory family.</text>
</comment>
<dbReference type="InterPro" id="IPR036390">
    <property type="entry name" value="WH_DNA-bd_sf"/>
</dbReference>
<dbReference type="Gene3D" id="3.40.190.290">
    <property type="match status" value="1"/>
</dbReference>
<keyword evidence="7" id="KW-1185">Reference proteome</keyword>
<evidence type="ECO:0000256" key="2">
    <source>
        <dbReference type="ARBA" id="ARBA00023015"/>
    </source>
</evidence>
<feature type="domain" description="HTH lysR-type" evidence="5">
    <location>
        <begin position="1"/>
        <end position="60"/>
    </location>
</feature>
<evidence type="ECO:0000256" key="1">
    <source>
        <dbReference type="ARBA" id="ARBA00009437"/>
    </source>
</evidence>
<dbReference type="InterPro" id="IPR000847">
    <property type="entry name" value="LysR_HTH_N"/>
</dbReference>
<proteinExistence type="inferred from homology"/>
<organism evidence="6 7">
    <name type="scientific">Pseudomonas farsensis</name>
    <dbReference type="NCBI Taxonomy" id="2745492"/>
    <lineage>
        <taxon>Bacteria</taxon>
        <taxon>Pseudomonadati</taxon>
        <taxon>Pseudomonadota</taxon>
        <taxon>Gammaproteobacteria</taxon>
        <taxon>Pseudomonadales</taxon>
        <taxon>Pseudomonadaceae</taxon>
        <taxon>Pseudomonas</taxon>
    </lineage>
</organism>
<evidence type="ECO:0000313" key="7">
    <source>
        <dbReference type="Proteomes" id="UP001380290"/>
    </source>
</evidence>
<dbReference type="InterPro" id="IPR005119">
    <property type="entry name" value="LysR_subst-bd"/>
</dbReference>
<dbReference type="CDD" id="cd05466">
    <property type="entry name" value="PBP2_LTTR_substrate"/>
    <property type="match status" value="1"/>
</dbReference>
<dbReference type="PROSITE" id="PS50931">
    <property type="entry name" value="HTH_LYSR"/>
    <property type="match status" value="1"/>
</dbReference>
<dbReference type="SUPFAM" id="SSF53850">
    <property type="entry name" value="Periplasmic binding protein-like II"/>
    <property type="match status" value="1"/>
</dbReference>
<sequence>MRYSPESLVAFTQAACLGSFSAAARKLNKSQSTISIAIANLEADIGLQLFDRGGRHPVLNEAGRLVLARVDEILAASERLDALAMRLTAQVEPLLSVVMTDIYSLVFFGDVAARFADRFPDTELRCGPSEDADVIDLIQTGQVHLGILVAQKSYPADVAAERLAVQAQFAVYVSASHPLAATGQATRRELEAQRQLFIRTYVGGAAPSSSQAWSAPDYLTLMEFAARGFGWAVLPRELVARFGQGLVELNVRGYPRSVDIDVAWSRRSPLGVAGQWLVGEVMGS</sequence>
<dbReference type="SUPFAM" id="SSF46785">
    <property type="entry name" value="Winged helix' DNA-binding domain"/>
    <property type="match status" value="1"/>
</dbReference>
<comment type="caution">
    <text evidence="6">The sequence shown here is derived from an EMBL/GenBank/DDBJ whole genome shotgun (WGS) entry which is preliminary data.</text>
</comment>
<dbReference type="InterPro" id="IPR036388">
    <property type="entry name" value="WH-like_DNA-bd_sf"/>
</dbReference>